<organism evidence="9 10">
    <name type="scientific">Paenibacillus tyrfis</name>
    <dbReference type="NCBI Taxonomy" id="1501230"/>
    <lineage>
        <taxon>Bacteria</taxon>
        <taxon>Bacillati</taxon>
        <taxon>Bacillota</taxon>
        <taxon>Bacilli</taxon>
        <taxon>Bacillales</taxon>
        <taxon>Paenibacillaceae</taxon>
        <taxon>Paenibacillus</taxon>
    </lineage>
</organism>
<evidence type="ECO:0000256" key="5">
    <source>
        <dbReference type="ARBA" id="ARBA00022989"/>
    </source>
</evidence>
<dbReference type="Proteomes" id="UP000028123">
    <property type="component" value="Unassembled WGS sequence"/>
</dbReference>
<accession>A0A081NXS9</accession>
<comment type="similarity">
    <text evidence="7">Belongs to the binding-protein-dependent transport system permease family.</text>
</comment>
<keyword evidence="10" id="KW-1185">Reference proteome</keyword>
<proteinExistence type="inferred from homology"/>
<dbReference type="SUPFAM" id="SSF161098">
    <property type="entry name" value="MetI-like"/>
    <property type="match status" value="1"/>
</dbReference>
<feature type="transmembrane region" description="Helical" evidence="7">
    <location>
        <begin position="77"/>
        <end position="98"/>
    </location>
</feature>
<keyword evidence="2 7" id="KW-0813">Transport</keyword>
<dbReference type="eggNOG" id="COG0395">
    <property type="taxonomic scope" value="Bacteria"/>
</dbReference>
<feature type="transmembrane region" description="Helical" evidence="7">
    <location>
        <begin position="12"/>
        <end position="33"/>
    </location>
</feature>
<reference evidence="9 10" key="1">
    <citation type="submission" date="2014-06" db="EMBL/GenBank/DDBJ databases">
        <title>Draft genome sequence of Paenibacillus sp. MSt1.</title>
        <authorList>
            <person name="Aw Y.K."/>
            <person name="Ong K.S."/>
            <person name="Gan H.M."/>
            <person name="Lee S.M."/>
        </authorList>
    </citation>
    <scope>NUCLEOTIDE SEQUENCE [LARGE SCALE GENOMIC DNA]</scope>
    <source>
        <strain evidence="9 10">MSt1</strain>
    </source>
</reference>
<dbReference type="PANTHER" id="PTHR43744">
    <property type="entry name" value="ABC TRANSPORTER PERMEASE PROTEIN MG189-RELATED-RELATED"/>
    <property type="match status" value="1"/>
</dbReference>
<evidence type="ECO:0000256" key="4">
    <source>
        <dbReference type="ARBA" id="ARBA00022692"/>
    </source>
</evidence>
<dbReference type="Pfam" id="PF00528">
    <property type="entry name" value="BPD_transp_1"/>
    <property type="match status" value="1"/>
</dbReference>
<feature type="transmembrane region" description="Helical" evidence="7">
    <location>
        <begin position="110"/>
        <end position="130"/>
    </location>
</feature>
<evidence type="ECO:0000256" key="7">
    <source>
        <dbReference type="RuleBase" id="RU363032"/>
    </source>
</evidence>
<evidence type="ECO:0000313" key="10">
    <source>
        <dbReference type="Proteomes" id="UP000028123"/>
    </source>
</evidence>
<feature type="transmembrane region" description="Helical" evidence="7">
    <location>
        <begin position="181"/>
        <end position="203"/>
    </location>
</feature>
<keyword evidence="4 7" id="KW-0812">Transmembrane</keyword>
<feature type="transmembrane region" description="Helical" evidence="7">
    <location>
        <begin position="262"/>
        <end position="283"/>
    </location>
</feature>
<dbReference type="InterPro" id="IPR035906">
    <property type="entry name" value="MetI-like_sf"/>
</dbReference>
<keyword evidence="6 7" id="KW-0472">Membrane</keyword>
<gene>
    <name evidence="9" type="ORF">ET33_18025</name>
</gene>
<dbReference type="Gene3D" id="1.10.3720.10">
    <property type="entry name" value="MetI-like"/>
    <property type="match status" value="1"/>
</dbReference>
<dbReference type="PROSITE" id="PS50928">
    <property type="entry name" value="ABC_TM1"/>
    <property type="match status" value="1"/>
</dbReference>
<evidence type="ECO:0000313" key="9">
    <source>
        <dbReference type="EMBL" id="KEQ23252.1"/>
    </source>
</evidence>
<dbReference type="OrthoDB" id="9810086at2"/>
<dbReference type="CDD" id="cd06261">
    <property type="entry name" value="TM_PBP2"/>
    <property type="match status" value="1"/>
</dbReference>
<dbReference type="GO" id="GO:0005886">
    <property type="term" value="C:plasma membrane"/>
    <property type="evidence" value="ECO:0007669"/>
    <property type="project" value="UniProtKB-SubCell"/>
</dbReference>
<comment type="caution">
    <text evidence="9">The sequence shown here is derived from an EMBL/GenBank/DDBJ whole genome shotgun (WGS) entry which is preliminary data.</text>
</comment>
<keyword evidence="5 7" id="KW-1133">Transmembrane helix</keyword>
<evidence type="ECO:0000256" key="1">
    <source>
        <dbReference type="ARBA" id="ARBA00004651"/>
    </source>
</evidence>
<comment type="subcellular location">
    <subcellularLocation>
        <location evidence="1 7">Cell membrane</location>
        <topology evidence="1 7">Multi-pass membrane protein</topology>
    </subcellularLocation>
</comment>
<evidence type="ECO:0000256" key="2">
    <source>
        <dbReference type="ARBA" id="ARBA00022448"/>
    </source>
</evidence>
<feature type="domain" description="ABC transmembrane type-1" evidence="8">
    <location>
        <begin position="73"/>
        <end position="278"/>
    </location>
</feature>
<dbReference type="AlphaFoldDB" id="A0A081NXS9"/>
<dbReference type="GO" id="GO:0055085">
    <property type="term" value="P:transmembrane transport"/>
    <property type="evidence" value="ECO:0007669"/>
    <property type="project" value="InterPro"/>
</dbReference>
<protein>
    <submittedName>
        <fullName evidence="9">ABC transporter permease</fullName>
    </submittedName>
</protein>
<evidence type="ECO:0000256" key="3">
    <source>
        <dbReference type="ARBA" id="ARBA00022475"/>
    </source>
</evidence>
<dbReference type="InterPro" id="IPR000515">
    <property type="entry name" value="MetI-like"/>
</dbReference>
<name>A0A081NXS9_9BACL</name>
<feature type="transmembrane region" description="Helical" evidence="7">
    <location>
        <begin position="142"/>
        <end position="160"/>
    </location>
</feature>
<evidence type="ECO:0000259" key="8">
    <source>
        <dbReference type="PROSITE" id="PS50928"/>
    </source>
</evidence>
<dbReference type="EMBL" id="JNVM01000024">
    <property type="protein sequence ID" value="KEQ23252.1"/>
    <property type="molecule type" value="Genomic_DNA"/>
</dbReference>
<evidence type="ECO:0000256" key="6">
    <source>
        <dbReference type="ARBA" id="ARBA00023136"/>
    </source>
</evidence>
<dbReference type="PANTHER" id="PTHR43744:SF9">
    <property type="entry name" value="POLYGALACTURONAN_RHAMNOGALACTURONAN TRANSPORT SYSTEM PERMEASE PROTEIN YTCP"/>
    <property type="match status" value="1"/>
</dbReference>
<sequence length="294" mass="33187">MVGKKITVFKLLIGLMLTLLTLTMFVPIVNIFARALSHPDRVNQLKGYDLLPKGFSLINFQVVLGNPIVGKALMNSLFITIVGTCLCIFFTTIAAYVLTRKNLVGKTPIMIFLIIIMIFEPGIVQEYMVMKDLHLLDSLWSMVLYRMINVYYLIIMMRFLEEIPESLLEAARIDGAGHMTLFIRIVMPLARIPLLTIGMFYAIAKWNEFFKSSIFLSSRENTVLQVLLRQFVVERDTSTLVGAANLLKNNNIAQLDFSSLKAATIVVAMIPILMLYPIILKYYTSGVMDGGVKE</sequence>
<dbReference type="RefSeq" id="WP_036689458.1">
    <property type="nucleotide sequence ID" value="NZ_JNVM01000024.1"/>
</dbReference>
<keyword evidence="3" id="KW-1003">Cell membrane</keyword>